<evidence type="ECO:0000256" key="10">
    <source>
        <dbReference type="ARBA" id="ARBA00023277"/>
    </source>
</evidence>
<dbReference type="InterPro" id="IPR014721">
    <property type="entry name" value="Ribsml_uS5_D2-typ_fold_subgr"/>
</dbReference>
<dbReference type="Pfam" id="PF08544">
    <property type="entry name" value="GHMP_kinases_C"/>
    <property type="match status" value="1"/>
</dbReference>
<dbReference type="Gene3D" id="3.30.230.10">
    <property type="match status" value="1"/>
</dbReference>
<dbReference type="PRINTS" id="PR00473">
    <property type="entry name" value="GALCTOKINASE"/>
</dbReference>
<proteinExistence type="inferred from homology"/>
<dbReference type="InterPro" id="IPR019539">
    <property type="entry name" value="GalKase_N"/>
</dbReference>
<keyword evidence="3" id="KW-0808">Transferase</keyword>
<keyword evidence="8" id="KW-0460">Magnesium</keyword>
<evidence type="ECO:0000259" key="14">
    <source>
        <dbReference type="Pfam" id="PF10509"/>
    </source>
</evidence>
<evidence type="ECO:0000259" key="12">
    <source>
        <dbReference type="Pfam" id="PF00288"/>
    </source>
</evidence>
<dbReference type="PROSITE" id="PS00106">
    <property type="entry name" value="GALACTOKINASE"/>
    <property type="match status" value="1"/>
</dbReference>
<feature type="domain" description="Galactokinase N-terminal" evidence="14">
    <location>
        <begin position="9"/>
        <end position="56"/>
    </location>
</feature>
<dbReference type="InterPro" id="IPR020568">
    <property type="entry name" value="Ribosomal_Su5_D2-typ_SF"/>
</dbReference>
<dbReference type="GO" id="GO:0006012">
    <property type="term" value="P:galactose metabolic process"/>
    <property type="evidence" value="ECO:0007669"/>
    <property type="project" value="UniProtKB-UniRule"/>
</dbReference>
<comment type="similarity">
    <text evidence="1">Belongs to the GHMP kinase family. GalK subfamily.</text>
</comment>
<feature type="domain" description="GHMP kinase N-terminal" evidence="12">
    <location>
        <begin position="89"/>
        <end position="177"/>
    </location>
</feature>
<evidence type="ECO:0000313" key="16">
    <source>
        <dbReference type="Proteomes" id="UP000198510"/>
    </source>
</evidence>
<evidence type="ECO:0000256" key="2">
    <source>
        <dbReference type="ARBA" id="ARBA00022490"/>
    </source>
</evidence>
<evidence type="ECO:0000259" key="13">
    <source>
        <dbReference type="Pfam" id="PF08544"/>
    </source>
</evidence>
<evidence type="ECO:0000256" key="11">
    <source>
        <dbReference type="NCBIfam" id="TIGR00131"/>
    </source>
</evidence>
<protein>
    <recommendedName>
        <fullName evidence="11">Galactokinase</fullName>
        <ecNumber evidence="11">2.7.1.6</ecNumber>
    </recommendedName>
</protein>
<dbReference type="PIRSF" id="PIRSF000530">
    <property type="entry name" value="Galactokinase"/>
    <property type="match status" value="1"/>
</dbReference>
<dbReference type="OrthoDB" id="250531at2"/>
<keyword evidence="6 15" id="KW-0418">Kinase</keyword>
<keyword evidence="4" id="KW-0479">Metal-binding</keyword>
<evidence type="ECO:0000256" key="8">
    <source>
        <dbReference type="ARBA" id="ARBA00022842"/>
    </source>
</evidence>
<dbReference type="Pfam" id="PF00288">
    <property type="entry name" value="GHMP_kinases_N"/>
    <property type="match status" value="1"/>
</dbReference>
<dbReference type="GO" id="GO:0005524">
    <property type="term" value="F:ATP binding"/>
    <property type="evidence" value="ECO:0007669"/>
    <property type="project" value="UniProtKB-UniRule"/>
</dbReference>
<dbReference type="AlphaFoldDB" id="A0A1G9J534"/>
<dbReference type="InterPro" id="IPR006206">
    <property type="entry name" value="Mevalonate/galactokinase"/>
</dbReference>
<dbReference type="EMBL" id="FNFO01000005">
    <property type="protein sequence ID" value="SDL32366.1"/>
    <property type="molecule type" value="Genomic_DNA"/>
</dbReference>
<dbReference type="GO" id="GO:0046872">
    <property type="term" value="F:metal ion binding"/>
    <property type="evidence" value="ECO:0007669"/>
    <property type="project" value="UniProtKB-KW"/>
</dbReference>
<dbReference type="InterPro" id="IPR019741">
    <property type="entry name" value="Galactokinase_CS"/>
</dbReference>
<dbReference type="PROSITE" id="PS00627">
    <property type="entry name" value="GHMP_KINASES_ATP"/>
    <property type="match status" value="1"/>
</dbReference>
<dbReference type="FunFam" id="3.30.70.890:FF:000001">
    <property type="entry name" value="Galactokinase"/>
    <property type="match status" value="1"/>
</dbReference>
<dbReference type="InterPro" id="IPR013750">
    <property type="entry name" value="GHMP_kinase_C_dom"/>
</dbReference>
<gene>
    <name evidence="15" type="ORF">SAMN05421823_105199</name>
</gene>
<keyword evidence="10" id="KW-0119">Carbohydrate metabolism</keyword>
<evidence type="ECO:0000256" key="5">
    <source>
        <dbReference type="ARBA" id="ARBA00022741"/>
    </source>
</evidence>
<dbReference type="InterPro" id="IPR006204">
    <property type="entry name" value="GHMP_kinase_N_dom"/>
</dbReference>
<evidence type="ECO:0000256" key="3">
    <source>
        <dbReference type="ARBA" id="ARBA00022679"/>
    </source>
</evidence>
<dbReference type="GO" id="GO:0004335">
    <property type="term" value="F:galactokinase activity"/>
    <property type="evidence" value="ECO:0007669"/>
    <property type="project" value="UniProtKB-UniRule"/>
</dbReference>
<keyword evidence="5" id="KW-0547">Nucleotide-binding</keyword>
<name>A0A1G9J534_9BACT</name>
<feature type="domain" description="GHMP kinase C-terminal" evidence="13">
    <location>
        <begin position="283"/>
        <end position="361"/>
    </location>
</feature>
<sequence>MEVQDIADKFKQLFDATPLLVRSPGRINLIGEHTDYNDGFVLPAAIDKEIIFAIAPNQTRKARFYAFNFDDSFEVDLLELTRNEKNWANYLMGVVWELQQLGHRIEGFDLVLGGNVPIGAGLSSSAAVECGLAYALNALFELQVPTLDLIQLVQRAENNFVGMKCGIMDPFAVMLGKRDRVIKLDCRSLEYEYYPFEIDAYRVVLCDSNIEHALVDSEYNVRRHQCEEGVRIIQRRAPNVQSLRDVTMGLLRQCRDEMDPLIYRRCSYVVQENTRVELACRDLEVRSLNAFGKQMYRTHHGLSHDYEVSTPELDFLVARSQEDPHVLGARLMGGGFGGCTINLVEVDHVTDFAERMKNAYYTETKRDLSLYVTRIVDGVSPV</sequence>
<keyword evidence="2" id="KW-0963">Cytoplasm</keyword>
<dbReference type="InterPro" id="IPR036554">
    <property type="entry name" value="GHMP_kinase_C_sf"/>
</dbReference>
<reference evidence="15 16" key="1">
    <citation type="submission" date="2016-10" db="EMBL/GenBank/DDBJ databases">
        <authorList>
            <person name="de Groot N.N."/>
        </authorList>
    </citation>
    <scope>NUCLEOTIDE SEQUENCE [LARGE SCALE GENOMIC DNA]</scope>
    <source>
        <strain evidence="15 16">DSM 25186</strain>
    </source>
</reference>
<evidence type="ECO:0000313" key="15">
    <source>
        <dbReference type="EMBL" id="SDL32366.1"/>
    </source>
</evidence>
<dbReference type="FunFam" id="3.30.230.10:FF:000017">
    <property type="entry name" value="Galactokinase"/>
    <property type="match status" value="1"/>
</dbReference>
<keyword evidence="7" id="KW-0067">ATP-binding</keyword>
<dbReference type="InterPro" id="IPR006203">
    <property type="entry name" value="GHMP_knse_ATP-bd_CS"/>
</dbReference>
<dbReference type="STRING" id="1075417.SAMN05421823_105199"/>
<evidence type="ECO:0000256" key="1">
    <source>
        <dbReference type="ARBA" id="ARBA00006566"/>
    </source>
</evidence>
<dbReference type="SUPFAM" id="SSF55060">
    <property type="entry name" value="GHMP Kinase, C-terminal domain"/>
    <property type="match status" value="1"/>
</dbReference>
<dbReference type="PRINTS" id="PR00959">
    <property type="entry name" value="MEVGALKINASE"/>
</dbReference>
<keyword evidence="9" id="KW-0299">Galactose metabolism</keyword>
<evidence type="ECO:0000256" key="9">
    <source>
        <dbReference type="ARBA" id="ARBA00023144"/>
    </source>
</evidence>
<evidence type="ECO:0000256" key="6">
    <source>
        <dbReference type="ARBA" id="ARBA00022777"/>
    </source>
</evidence>
<dbReference type="Gene3D" id="3.30.70.890">
    <property type="entry name" value="GHMP kinase, C-terminal domain"/>
    <property type="match status" value="1"/>
</dbReference>
<dbReference type="InterPro" id="IPR000705">
    <property type="entry name" value="Galactokinase"/>
</dbReference>
<dbReference type="PANTHER" id="PTHR10457:SF7">
    <property type="entry name" value="GALACTOKINASE-RELATED"/>
    <property type="match status" value="1"/>
</dbReference>
<organism evidence="15 16">
    <name type="scientific">Catalinimonas alkaloidigena</name>
    <dbReference type="NCBI Taxonomy" id="1075417"/>
    <lineage>
        <taxon>Bacteria</taxon>
        <taxon>Pseudomonadati</taxon>
        <taxon>Bacteroidota</taxon>
        <taxon>Cytophagia</taxon>
        <taxon>Cytophagales</taxon>
        <taxon>Catalimonadaceae</taxon>
        <taxon>Catalinimonas</taxon>
    </lineage>
</organism>
<dbReference type="GO" id="GO:0005829">
    <property type="term" value="C:cytosol"/>
    <property type="evidence" value="ECO:0007669"/>
    <property type="project" value="TreeGrafter"/>
</dbReference>
<dbReference type="EC" id="2.7.1.6" evidence="11"/>
<evidence type="ECO:0000256" key="7">
    <source>
        <dbReference type="ARBA" id="ARBA00022840"/>
    </source>
</evidence>
<evidence type="ECO:0000256" key="4">
    <source>
        <dbReference type="ARBA" id="ARBA00022723"/>
    </source>
</evidence>
<accession>A0A1G9J534</accession>
<dbReference type="SUPFAM" id="SSF54211">
    <property type="entry name" value="Ribosomal protein S5 domain 2-like"/>
    <property type="match status" value="1"/>
</dbReference>
<dbReference type="Proteomes" id="UP000198510">
    <property type="component" value="Unassembled WGS sequence"/>
</dbReference>
<dbReference type="PANTHER" id="PTHR10457">
    <property type="entry name" value="MEVALONATE KINASE/GALACTOKINASE"/>
    <property type="match status" value="1"/>
</dbReference>
<keyword evidence="16" id="KW-1185">Reference proteome</keyword>
<dbReference type="RefSeq" id="WP_089683269.1">
    <property type="nucleotide sequence ID" value="NZ_FNFO01000005.1"/>
</dbReference>
<dbReference type="Pfam" id="PF10509">
    <property type="entry name" value="GalKase_gal_bdg"/>
    <property type="match status" value="1"/>
</dbReference>
<dbReference type="NCBIfam" id="TIGR00131">
    <property type="entry name" value="gal_kin"/>
    <property type="match status" value="1"/>
</dbReference>